<keyword evidence="5 7" id="KW-0472">Membrane</keyword>
<evidence type="ECO:0000313" key="11">
    <source>
        <dbReference type="Proteomes" id="UP000708208"/>
    </source>
</evidence>
<dbReference type="InterPro" id="IPR039859">
    <property type="entry name" value="PFA4/ZDH16/20/ERF2-like"/>
</dbReference>
<comment type="similarity">
    <text evidence="7">Belongs to the DHHC palmitoyltransferase family.</text>
</comment>
<name>A0A8J2JF82_9HEXA</name>
<feature type="transmembrane region" description="Helical" evidence="7">
    <location>
        <begin position="149"/>
        <end position="182"/>
    </location>
</feature>
<evidence type="ECO:0000256" key="8">
    <source>
        <dbReference type="SAM" id="MobiDB-lite"/>
    </source>
</evidence>
<evidence type="ECO:0000256" key="1">
    <source>
        <dbReference type="ARBA" id="ARBA00004141"/>
    </source>
</evidence>
<feature type="transmembrane region" description="Helical" evidence="7">
    <location>
        <begin position="12"/>
        <end position="38"/>
    </location>
</feature>
<evidence type="ECO:0000256" key="5">
    <source>
        <dbReference type="ARBA" id="ARBA00023136"/>
    </source>
</evidence>
<evidence type="ECO:0000256" key="6">
    <source>
        <dbReference type="ARBA" id="ARBA00023315"/>
    </source>
</evidence>
<comment type="domain">
    <text evidence="7">The DHHC domain is required for palmitoyltransferase activity.</text>
</comment>
<comment type="caution">
    <text evidence="10">The sequence shown here is derived from an EMBL/GenBank/DDBJ whole genome shotgun (WGS) entry which is preliminary data.</text>
</comment>
<dbReference type="PROSITE" id="PS50216">
    <property type="entry name" value="DHHC"/>
    <property type="match status" value="1"/>
</dbReference>
<accession>A0A8J2JF82</accession>
<dbReference type="GO" id="GO:0016020">
    <property type="term" value="C:membrane"/>
    <property type="evidence" value="ECO:0007669"/>
    <property type="project" value="UniProtKB-SubCell"/>
</dbReference>
<keyword evidence="4 7" id="KW-1133">Transmembrane helix</keyword>
<feature type="domain" description="Palmitoyltransferase DHHC" evidence="9">
    <location>
        <begin position="62"/>
        <end position="197"/>
    </location>
</feature>
<dbReference type="InterPro" id="IPR001594">
    <property type="entry name" value="Palmitoyltrfase_DHHC"/>
</dbReference>
<evidence type="ECO:0000256" key="3">
    <source>
        <dbReference type="ARBA" id="ARBA00022692"/>
    </source>
</evidence>
<dbReference type="Pfam" id="PF01529">
    <property type="entry name" value="DHHC"/>
    <property type="match status" value="1"/>
</dbReference>
<organism evidence="10 11">
    <name type="scientific">Allacma fusca</name>
    <dbReference type="NCBI Taxonomy" id="39272"/>
    <lineage>
        <taxon>Eukaryota</taxon>
        <taxon>Metazoa</taxon>
        <taxon>Ecdysozoa</taxon>
        <taxon>Arthropoda</taxon>
        <taxon>Hexapoda</taxon>
        <taxon>Collembola</taxon>
        <taxon>Symphypleona</taxon>
        <taxon>Sminthuridae</taxon>
        <taxon>Allacma</taxon>
    </lineage>
</organism>
<dbReference type="GO" id="GO:0019706">
    <property type="term" value="F:protein-cysteine S-palmitoyltransferase activity"/>
    <property type="evidence" value="ECO:0007669"/>
    <property type="project" value="UniProtKB-EC"/>
</dbReference>
<keyword evidence="2 7" id="KW-0808">Transferase</keyword>
<evidence type="ECO:0000259" key="9">
    <source>
        <dbReference type="Pfam" id="PF01529"/>
    </source>
</evidence>
<keyword evidence="11" id="KW-1185">Reference proteome</keyword>
<dbReference type="OrthoDB" id="331948at2759"/>
<evidence type="ECO:0000313" key="10">
    <source>
        <dbReference type="EMBL" id="CAG7719098.1"/>
    </source>
</evidence>
<comment type="catalytic activity">
    <reaction evidence="7">
        <text>L-cysteinyl-[protein] + hexadecanoyl-CoA = S-hexadecanoyl-L-cysteinyl-[protein] + CoA</text>
        <dbReference type="Rhea" id="RHEA:36683"/>
        <dbReference type="Rhea" id="RHEA-COMP:10131"/>
        <dbReference type="Rhea" id="RHEA-COMP:11032"/>
        <dbReference type="ChEBI" id="CHEBI:29950"/>
        <dbReference type="ChEBI" id="CHEBI:57287"/>
        <dbReference type="ChEBI" id="CHEBI:57379"/>
        <dbReference type="ChEBI" id="CHEBI:74151"/>
        <dbReference type="EC" id="2.3.1.225"/>
    </reaction>
</comment>
<dbReference type="PANTHER" id="PTHR12246">
    <property type="entry name" value="PALMITOYLTRANSFERASE ZDHHC16"/>
    <property type="match status" value="1"/>
</dbReference>
<dbReference type="EC" id="2.3.1.225" evidence="7"/>
<feature type="region of interest" description="Disordered" evidence="8">
    <location>
        <begin position="358"/>
        <end position="381"/>
    </location>
</feature>
<sequence>MNTLKELMARMIHFGPIATMLLVKTITLSTIYCSLMWWPPAESLGGPGYVPLEWVPQKAADNNKMQYCGSCKGYKAPRAHHCRKCGRCVMKMDHHCPWINNCVGHRNHAHFVSFLIFAVIGCSQAAVILSCSLYRAIYRSYYLYYKENVPIVYLGVYGLVWVLFSIGCAVGVVLGVGVLLYYQLKIVFKNQTGIEDWIIEKAEYRRKKFTDLPEFVYPYNLGWKENFKLVMNTSCEPIGDGITWPVRDGCDQHTLTLEQLQQKDDKRKRSKEYVIVEEYSGSWCPISKGIGTLFRPPCSDESRIPLKKDDRIVVTRWKKYWLYGACVSAGSSGDSDFLKGWFPRRCALEIINSYREDSGTEMIPPAPASSKSKIKDKKKKN</sequence>
<dbReference type="Proteomes" id="UP000708208">
    <property type="component" value="Unassembled WGS sequence"/>
</dbReference>
<dbReference type="EMBL" id="CAJVCH010058667">
    <property type="protein sequence ID" value="CAG7719098.1"/>
    <property type="molecule type" value="Genomic_DNA"/>
</dbReference>
<gene>
    <name evidence="10" type="ORF">AFUS01_LOCUS8439</name>
</gene>
<feature type="compositionally biased region" description="Basic residues" evidence="8">
    <location>
        <begin position="372"/>
        <end position="381"/>
    </location>
</feature>
<comment type="subcellular location">
    <subcellularLocation>
        <location evidence="1">Membrane</location>
        <topology evidence="1">Multi-pass membrane protein</topology>
    </subcellularLocation>
</comment>
<protein>
    <recommendedName>
        <fullName evidence="7">Palmitoyltransferase</fullName>
        <ecNumber evidence="7">2.3.1.225</ecNumber>
    </recommendedName>
</protein>
<proteinExistence type="inferred from homology"/>
<evidence type="ECO:0000256" key="2">
    <source>
        <dbReference type="ARBA" id="ARBA00022679"/>
    </source>
</evidence>
<dbReference type="AlphaFoldDB" id="A0A8J2JF82"/>
<reference evidence="10" key="1">
    <citation type="submission" date="2021-06" db="EMBL/GenBank/DDBJ databases">
        <authorList>
            <person name="Hodson N. C."/>
            <person name="Mongue J. A."/>
            <person name="Jaron S. K."/>
        </authorList>
    </citation>
    <scope>NUCLEOTIDE SEQUENCE</scope>
</reference>
<keyword evidence="6 7" id="KW-0012">Acyltransferase</keyword>
<evidence type="ECO:0000256" key="4">
    <source>
        <dbReference type="ARBA" id="ARBA00022989"/>
    </source>
</evidence>
<keyword evidence="3 7" id="KW-0812">Transmembrane</keyword>
<evidence type="ECO:0000256" key="7">
    <source>
        <dbReference type="RuleBase" id="RU079119"/>
    </source>
</evidence>
<feature type="transmembrane region" description="Helical" evidence="7">
    <location>
        <begin position="114"/>
        <end position="137"/>
    </location>
</feature>